<feature type="transmembrane region" description="Helical" evidence="2">
    <location>
        <begin position="177"/>
        <end position="198"/>
    </location>
</feature>
<comment type="caution">
    <text evidence="3">The sequence shown here is derived from an EMBL/GenBank/DDBJ whole genome shotgun (WGS) entry which is preliminary data.</text>
</comment>
<keyword evidence="2" id="KW-0472">Membrane</keyword>
<reference evidence="3 4" key="1">
    <citation type="journal article" date="2015" name="Plant Cell">
        <title>Oil accumulation by the oleaginous diatom Fistulifera solaris as revealed by the genome and transcriptome.</title>
        <authorList>
            <person name="Tanaka T."/>
            <person name="Maeda Y."/>
            <person name="Veluchamy A."/>
            <person name="Tanaka M."/>
            <person name="Abida H."/>
            <person name="Marechal E."/>
            <person name="Bowler C."/>
            <person name="Muto M."/>
            <person name="Sunaga Y."/>
            <person name="Tanaka M."/>
            <person name="Yoshino T."/>
            <person name="Taniguchi T."/>
            <person name="Fukuda Y."/>
            <person name="Nemoto M."/>
            <person name="Matsumoto M."/>
            <person name="Wong P.S."/>
            <person name="Aburatani S."/>
            <person name="Fujibuchi W."/>
        </authorList>
    </citation>
    <scope>NUCLEOTIDE SEQUENCE [LARGE SCALE GENOMIC DNA]</scope>
    <source>
        <strain evidence="3 4">JPCC DA0580</strain>
    </source>
</reference>
<feature type="transmembrane region" description="Helical" evidence="2">
    <location>
        <begin position="361"/>
        <end position="378"/>
    </location>
</feature>
<dbReference type="EMBL" id="BDSP01000163">
    <property type="protein sequence ID" value="GAX21348.1"/>
    <property type="molecule type" value="Genomic_DNA"/>
</dbReference>
<dbReference type="Proteomes" id="UP000198406">
    <property type="component" value="Unassembled WGS sequence"/>
</dbReference>
<feature type="compositionally biased region" description="Basic and acidic residues" evidence="1">
    <location>
        <begin position="7"/>
        <end position="16"/>
    </location>
</feature>
<feature type="transmembrane region" description="Helical" evidence="2">
    <location>
        <begin position="296"/>
        <end position="317"/>
    </location>
</feature>
<gene>
    <name evidence="3" type="ORF">FisN_6Lh086</name>
</gene>
<keyword evidence="2" id="KW-0812">Transmembrane</keyword>
<feature type="transmembrane region" description="Helical" evidence="2">
    <location>
        <begin position="147"/>
        <end position="165"/>
    </location>
</feature>
<dbReference type="InParanoid" id="A0A1Z5K5W3"/>
<keyword evidence="2" id="KW-1133">Transmembrane helix</keyword>
<protein>
    <submittedName>
        <fullName evidence="3">Uncharacterized protein</fullName>
    </submittedName>
</protein>
<feature type="transmembrane region" description="Helical" evidence="2">
    <location>
        <begin position="219"/>
        <end position="240"/>
    </location>
</feature>
<dbReference type="OrthoDB" id="36142at2759"/>
<evidence type="ECO:0000256" key="1">
    <source>
        <dbReference type="SAM" id="MobiDB-lite"/>
    </source>
</evidence>
<evidence type="ECO:0000313" key="4">
    <source>
        <dbReference type="Proteomes" id="UP000198406"/>
    </source>
</evidence>
<name>A0A1Z5K5W3_FISSO</name>
<proteinExistence type="predicted"/>
<feature type="region of interest" description="Disordered" evidence="1">
    <location>
        <begin position="1"/>
        <end position="22"/>
    </location>
</feature>
<dbReference type="AlphaFoldDB" id="A0A1Z5K5W3"/>
<feature type="transmembrane region" description="Helical" evidence="2">
    <location>
        <begin position="33"/>
        <end position="52"/>
    </location>
</feature>
<evidence type="ECO:0000313" key="3">
    <source>
        <dbReference type="EMBL" id="GAX21348.1"/>
    </source>
</evidence>
<feature type="transmembrane region" description="Helical" evidence="2">
    <location>
        <begin position="329"/>
        <end position="349"/>
    </location>
</feature>
<accession>A0A1Z5K5W3</accession>
<sequence length="379" mass="41538">MEATTQETKKATEPVVKDNSGSSTVVISDHLPPLPLCLIVLICSLGLLVFALRDLLTTGRNIGGSWDEAMLIFTKSTDWYNDSRGWRSTQGGFSAVMKISTDQNNMGGFFVRKVAGAAAVGVHLQKLIPLLLHPMGAQWVCGHFRPLLTVAFVGNVAIGLFYSMYWDVLSSNGATELPRVFLALLGLESTTIAAYLLLSKSTKKGHAVAMPEGKTPNSWTSNIVSRTILISSTAVAIIALRDLFLPGFILSLIPRDDIYLEWTNAFLHSPPPGSPEDFDQGLQAPLYIGDKFMSQFAALHLLILCLYKFSSAVLIRYGSDGSGTIKCKMIWKAQAFADGLLLFVLRIFQPAAVSASLDLRWHLMVVGYETFILFLYGFF</sequence>
<keyword evidence="4" id="KW-1185">Reference proteome</keyword>
<evidence type="ECO:0000256" key="2">
    <source>
        <dbReference type="SAM" id="Phobius"/>
    </source>
</evidence>
<organism evidence="3 4">
    <name type="scientific">Fistulifera solaris</name>
    <name type="common">Oleaginous diatom</name>
    <dbReference type="NCBI Taxonomy" id="1519565"/>
    <lineage>
        <taxon>Eukaryota</taxon>
        <taxon>Sar</taxon>
        <taxon>Stramenopiles</taxon>
        <taxon>Ochrophyta</taxon>
        <taxon>Bacillariophyta</taxon>
        <taxon>Bacillariophyceae</taxon>
        <taxon>Bacillariophycidae</taxon>
        <taxon>Naviculales</taxon>
        <taxon>Naviculaceae</taxon>
        <taxon>Fistulifera</taxon>
    </lineage>
</organism>